<protein>
    <submittedName>
        <fullName evidence="2">Uncharacterized protein</fullName>
    </submittedName>
</protein>
<keyword evidence="1" id="KW-0812">Transmembrane</keyword>
<evidence type="ECO:0000256" key="1">
    <source>
        <dbReference type="SAM" id="Phobius"/>
    </source>
</evidence>
<feature type="transmembrane region" description="Helical" evidence="1">
    <location>
        <begin position="89"/>
        <end position="106"/>
    </location>
</feature>
<gene>
    <name evidence="2" type="ORF">SAMN04490355_106020</name>
</gene>
<evidence type="ECO:0000313" key="2">
    <source>
        <dbReference type="EMBL" id="SFM24674.1"/>
    </source>
</evidence>
<keyword evidence="1" id="KW-0472">Membrane</keyword>
<sequence length="151" mass="18630">MIYFIRFAIAWLCWLIFADKKRWREIMPVCVLSITLAFSSDLTIVYHSLWKYTGEHPLPIAFLDAFGIYSVVTYLFIQWLPKEKTTLRLIHYWFAWSLLSITLEWLHVHMGHMHYGLWWHMGWSYLADWIIFTLLYFFHRELHLWKLRRDE</sequence>
<dbReference type="EMBL" id="FOTS01000060">
    <property type="protein sequence ID" value="SFM24674.1"/>
    <property type="molecule type" value="Genomic_DNA"/>
</dbReference>
<dbReference type="STRING" id="1123291.SAMN04490355_106020"/>
<keyword evidence="1" id="KW-1133">Transmembrane helix</keyword>
<dbReference type="AlphaFoldDB" id="A0A1I4P9X8"/>
<proteinExistence type="predicted"/>
<feature type="transmembrane region" description="Helical" evidence="1">
    <location>
        <begin position="118"/>
        <end position="138"/>
    </location>
</feature>
<dbReference type="Proteomes" id="UP000199520">
    <property type="component" value="Unassembled WGS sequence"/>
</dbReference>
<dbReference type="OrthoDB" id="1730091at2"/>
<dbReference type="InterPro" id="IPR048147">
    <property type="entry name" value="CBO0543-like"/>
</dbReference>
<name>A0A1I4P9X8_9FIRM</name>
<feature type="transmembrane region" description="Helical" evidence="1">
    <location>
        <begin position="58"/>
        <end position="77"/>
    </location>
</feature>
<feature type="transmembrane region" description="Helical" evidence="1">
    <location>
        <begin position="26"/>
        <end position="46"/>
    </location>
</feature>
<keyword evidence="3" id="KW-1185">Reference proteome</keyword>
<evidence type="ECO:0000313" key="3">
    <source>
        <dbReference type="Proteomes" id="UP000199520"/>
    </source>
</evidence>
<accession>A0A1I4P9X8</accession>
<organism evidence="2 3">
    <name type="scientific">Pelosinus propionicus DSM 13327</name>
    <dbReference type="NCBI Taxonomy" id="1123291"/>
    <lineage>
        <taxon>Bacteria</taxon>
        <taxon>Bacillati</taxon>
        <taxon>Bacillota</taxon>
        <taxon>Negativicutes</taxon>
        <taxon>Selenomonadales</taxon>
        <taxon>Sporomusaceae</taxon>
        <taxon>Pelosinus</taxon>
    </lineage>
</organism>
<reference evidence="3" key="1">
    <citation type="submission" date="2016-10" db="EMBL/GenBank/DDBJ databases">
        <authorList>
            <person name="Varghese N."/>
            <person name="Submissions S."/>
        </authorList>
    </citation>
    <scope>NUCLEOTIDE SEQUENCE [LARGE SCALE GENOMIC DNA]</scope>
    <source>
        <strain evidence="3">DSM 13327</strain>
    </source>
</reference>
<dbReference type="RefSeq" id="WP_090943079.1">
    <property type="nucleotide sequence ID" value="NZ_FOTS01000060.1"/>
</dbReference>
<dbReference type="NCBIfam" id="NF041644">
    <property type="entry name" value="CBO0543_fam"/>
    <property type="match status" value="1"/>
</dbReference>